<gene>
    <name evidence="1" type="ORF">JIN83_13265</name>
</gene>
<dbReference type="AlphaFoldDB" id="A0AAE2SGF8"/>
<protein>
    <recommendedName>
        <fullName evidence="3">Transcriptional regulator</fullName>
    </recommendedName>
</protein>
<dbReference type="EMBL" id="JAENIG010000009">
    <property type="protein sequence ID" value="MBK1855936.1"/>
    <property type="molecule type" value="Genomic_DNA"/>
</dbReference>
<accession>A0AAE2SGF8</accession>
<proteinExistence type="predicted"/>
<sequence length="191" mass="21674">MAIPELSKMLEMSYMGVKQHCVKLEELGYLKVWRVPRVQVGRPQKLYKLTAKCDPLFPDGGGALVLDLLEGVKNSFGDSAPEKLLFHYFEKERDHWLSVVSAGQSLVEKATRFADARIKAGHFCHCQYSPEEGFVIEEYHHPLQRIFQAYPGLITLETRMIEQTLGSKVDRVEKKGSQGVKCTVYRISTLG</sequence>
<evidence type="ECO:0000313" key="1">
    <source>
        <dbReference type="EMBL" id="MBK1855936.1"/>
    </source>
</evidence>
<organism evidence="1 2">
    <name type="scientific">Oceaniferula flava</name>
    <dbReference type="NCBI Taxonomy" id="2800421"/>
    <lineage>
        <taxon>Bacteria</taxon>
        <taxon>Pseudomonadati</taxon>
        <taxon>Verrucomicrobiota</taxon>
        <taxon>Verrucomicrobiia</taxon>
        <taxon>Verrucomicrobiales</taxon>
        <taxon>Verrucomicrobiaceae</taxon>
        <taxon>Oceaniferula</taxon>
    </lineage>
</organism>
<comment type="caution">
    <text evidence="1">The sequence shown here is derived from an EMBL/GenBank/DDBJ whole genome shotgun (WGS) entry which is preliminary data.</text>
</comment>
<keyword evidence="2" id="KW-1185">Reference proteome</keyword>
<evidence type="ECO:0000313" key="2">
    <source>
        <dbReference type="Proteomes" id="UP000634206"/>
    </source>
</evidence>
<dbReference type="InterPro" id="IPR036390">
    <property type="entry name" value="WH_DNA-bd_sf"/>
</dbReference>
<dbReference type="Proteomes" id="UP000634206">
    <property type="component" value="Unassembled WGS sequence"/>
</dbReference>
<reference evidence="1" key="1">
    <citation type="submission" date="2021-01" db="EMBL/GenBank/DDBJ databases">
        <title>Modified the classification status of verrucomicrobia.</title>
        <authorList>
            <person name="Feng X."/>
        </authorList>
    </citation>
    <scope>NUCLEOTIDE SEQUENCE</scope>
    <source>
        <strain evidence="1">5K15</strain>
    </source>
</reference>
<name>A0AAE2SGF8_9BACT</name>
<evidence type="ECO:0008006" key="3">
    <source>
        <dbReference type="Google" id="ProtNLM"/>
    </source>
</evidence>
<dbReference type="SUPFAM" id="SSF46785">
    <property type="entry name" value="Winged helix' DNA-binding domain"/>
    <property type="match status" value="1"/>
</dbReference>